<evidence type="ECO:0000256" key="3">
    <source>
        <dbReference type="ARBA" id="ARBA00022729"/>
    </source>
</evidence>
<evidence type="ECO:0000256" key="1">
    <source>
        <dbReference type="ARBA" id="ARBA00011245"/>
    </source>
</evidence>
<dbReference type="GO" id="GO:0015031">
    <property type="term" value="P:protein transport"/>
    <property type="evidence" value="ECO:0007669"/>
    <property type="project" value="UniProtKB-KW"/>
</dbReference>
<dbReference type="Pfam" id="PF19574">
    <property type="entry name" value="LolA_3"/>
    <property type="match status" value="1"/>
</dbReference>
<evidence type="ECO:0000313" key="7">
    <source>
        <dbReference type="Proteomes" id="UP000275394"/>
    </source>
</evidence>
<comment type="caution">
    <text evidence="6">The sequence shown here is derived from an EMBL/GenBank/DDBJ whole genome shotgun (WGS) entry which is preliminary data.</text>
</comment>
<dbReference type="Proteomes" id="UP000275394">
    <property type="component" value="Unassembled WGS sequence"/>
</dbReference>
<protein>
    <submittedName>
        <fullName evidence="6">Outer membrane lipoprotein-sorting protein</fullName>
    </submittedName>
</protein>
<evidence type="ECO:0000256" key="5">
    <source>
        <dbReference type="SAM" id="SignalP"/>
    </source>
</evidence>
<name>A0A3N2DPE9_9GAMM</name>
<evidence type="ECO:0000256" key="2">
    <source>
        <dbReference type="ARBA" id="ARBA00022448"/>
    </source>
</evidence>
<dbReference type="RefSeq" id="WP_123712358.1">
    <property type="nucleotide sequence ID" value="NZ_RKHR01000004.1"/>
</dbReference>
<gene>
    <name evidence="6" type="ORF">EDC56_2024</name>
</gene>
<dbReference type="AlphaFoldDB" id="A0A3N2DPE9"/>
<sequence>MLRLLVLWLALAVLSASVQANDNEAAQPGLAQVSARLASQLPLAGHFQQTRWIAMLSKPLITEGEFYVAQDGRFYWHQQIPFENKLCIRDDNMKEQLGEGEIKTQAAAQNPMMFNILELFSAIMVGDMATLEKSFSPRFETLEKADWRLRLIPKQAPLNAIFTDIVVEGDDQSMRRLALHEVRGDKSIIEFSQLVHSNKLIAEQWPPAVLGWCDE</sequence>
<evidence type="ECO:0000313" key="6">
    <source>
        <dbReference type="EMBL" id="ROS01582.1"/>
    </source>
</evidence>
<keyword evidence="4" id="KW-0653">Protein transport</keyword>
<dbReference type="EMBL" id="RKHR01000004">
    <property type="protein sequence ID" value="ROS01582.1"/>
    <property type="molecule type" value="Genomic_DNA"/>
</dbReference>
<keyword evidence="6" id="KW-0449">Lipoprotein</keyword>
<keyword evidence="2" id="KW-0813">Transport</keyword>
<keyword evidence="3 5" id="KW-0732">Signal</keyword>
<dbReference type="CDD" id="cd16325">
    <property type="entry name" value="LolA"/>
    <property type="match status" value="1"/>
</dbReference>
<accession>A0A3N2DPE9</accession>
<dbReference type="OrthoDB" id="5700849at2"/>
<feature type="chain" id="PRO_5017960386" evidence="5">
    <location>
        <begin position="21"/>
        <end position="215"/>
    </location>
</feature>
<evidence type="ECO:0000256" key="4">
    <source>
        <dbReference type="ARBA" id="ARBA00022927"/>
    </source>
</evidence>
<feature type="signal peptide" evidence="5">
    <location>
        <begin position="1"/>
        <end position="20"/>
    </location>
</feature>
<reference evidence="6 7" key="1">
    <citation type="submission" date="2018-11" db="EMBL/GenBank/DDBJ databases">
        <title>Genomic Encyclopedia of Type Strains, Phase IV (KMG-IV): sequencing the most valuable type-strain genomes for metagenomic binning, comparative biology and taxonomic classification.</title>
        <authorList>
            <person name="Goeker M."/>
        </authorList>
    </citation>
    <scope>NUCLEOTIDE SEQUENCE [LARGE SCALE GENOMIC DNA]</scope>
    <source>
        <strain evidence="6 7">DSM 100316</strain>
    </source>
</reference>
<dbReference type="InterPro" id="IPR029046">
    <property type="entry name" value="LolA/LolB/LppX"/>
</dbReference>
<dbReference type="InterPro" id="IPR004564">
    <property type="entry name" value="OM_lipoprot_carrier_LolA-like"/>
</dbReference>
<proteinExistence type="predicted"/>
<dbReference type="SUPFAM" id="SSF89392">
    <property type="entry name" value="Prokaryotic lipoproteins and lipoprotein localization factors"/>
    <property type="match status" value="1"/>
</dbReference>
<comment type="subunit">
    <text evidence="1">Monomer.</text>
</comment>
<keyword evidence="7" id="KW-1185">Reference proteome</keyword>
<dbReference type="Gene3D" id="2.50.20.10">
    <property type="entry name" value="Lipoprotein localisation LolA/LolB/LppX"/>
    <property type="match status" value="1"/>
</dbReference>
<organism evidence="6 7">
    <name type="scientific">Sinobacterium caligoides</name>
    <dbReference type="NCBI Taxonomy" id="933926"/>
    <lineage>
        <taxon>Bacteria</taxon>
        <taxon>Pseudomonadati</taxon>
        <taxon>Pseudomonadota</taxon>
        <taxon>Gammaproteobacteria</taxon>
        <taxon>Cellvibrionales</taxon>
        <taxon>Spongiibacteraceae</taxon>
        <taxon>Sinobacterium</taxon>
    </lineage>
</organism>